<dbReference type="Pfam" id="PF07690">
    <property type="entry name" value="MFS_1"/>
    <property type="match status" value="1"/>
</dbReference>
<evidence type="ECO:0000256" key="1">
    <source>
        <dbReference type="ARBA" id="ARBA00004651"/>
    </source>
</evidence>
<protein>
    <submittedName>
        <fullName evidence="10">MFS transporter</fullName>
    </submittedName>
</protein>
<feature type="transmembrane region" description="Helical" evidence="8">
    <location>
        <begin position="195"/>
        <end position="215"/>
    </location>
</feature>
<feature type="transmembrane region" description="Helical" evidence="8">
    <location>
        <begin position="323"/>
        <end position="342"/>
    </location>
</feature>
<dbReference type="PRINTS" id="PR01036">
    <property type="entry name" value="TCRTETB"/>
</dbReference>
<comment type="subcellular location">
    <subcellularLocation>
        <location evidence="1">Cell membrane</location>
        <topology evidence="1">Multi-pass membrane protein</topology>
    </subcellularLocation>
</comment>
<feature type="transmembrane region" description="Helical" evidence="8">
    <location>
        <begin position="68"/>
        <end position="87"/>
    </location>
</feature>
<sequence length="470" mass="47221">MTLLACCVAQMLVVLDSSILTVALPQLAADLGMTPGDLPWAVNAFAIPIAGLLLLGGQLADVFGARRILIVGVCLFALASFGGGIAPTSEVLIASRVVQGAAAALMAPATLALLSQSFPAGPSRSRAFGLWGAAAGSGGAIGVLAGGVLIEWANWRWTLLVNVPVCLGLALVLALGRRSNVIDRKVRQLDPLGALTITTAVAAIVLGISSITSGASGPSPALYFSVGVAALVLFVCVELWWAKRPLLPLRAFAQEGLWAMPLAMLFVGGAMTASFYFLTLHFQIFRGLTPLLTGLSFLVLSVAAFAAAANAHLLVRAVGGSKAAISGTVVMAASLLVISLVADNDTLIGVLVASAGFGAGMGITISTLADLVTGSFPPTSAGVASGVLTTAQQIGNATGLAAIVVVDANAGGLSHSSAFAAAALLAGFASVWLLAIALWPMSRKSANSGQGGRLSGSTAPAERTPAVGDY</sequence>
<dbReference type="Gene3D" id="1.20.1720.10">
    <property type="entry name" value="Multidrug resistance protein D"/>
    <property type="match status" value="1"/>
</dbReference>
<feature type="transmembrane region" description="Helical" evidence="8">
    <location>
        <begin position="127"/>
        <end position="149"/>
    </location>
</feature>
<evidence type="ECO:0000313" key="11">
    <source>
        <dbReference type="Proteomes" id="UP000237104"/>
    </source>
</evidence>
<dbReference type="PANTHER" id="PTHR42718">
    <property type="entry name" value="MAJOR FACILITATOR SUPERFAMILY MULTIDRUG TRANSPORTER MFSC"/>
    <property type="match status" value="1"/>
</dbReference>
<feature type="domain" description="Major facilitator superfamily (MFS) profile" evidence="9">
    <location>
        <begin position="2"/>
        <end position="444"/>
    </location>
</feature>
<feature type="transmembrane region" description="Helical" evidence="8">
    <location>
        <begin position="262"/>
        <end position="285"/>
    </location>
</feature>
<keyword evidence="3" id="KW-1003">Cell membrane</keyword>
<evidence type="ECO:0000259" key="9">
    <source>
        <dbReference type="PROSITE" id="PS50850"/>
    </source>
</evidence>
<dbReference type="AlphaFoldDB" id="A0A2S3ZLC8"/>
<dbReference type="PROSITE" id="PS50850">
    <property type="entry name" value="MFS"/>
    <property type="match status" value="1"/>
</dbReference>
<dbReference type="EMBL" id="PPXF01000023">
    <property type="protein sequence ID" value="POH69137.1"/>
    <property type="molecule type" value="Genomic_DNA"/>
</dbReference>
<evidence type="ECO:0000256" key="3">
    <source>
        <dbReference type="ARBA" id="ARBA00022475"/>
    </source>
</evidence>
<gene>
    <name evidence="10" type="ORF">C3B59_05720</name>
</gene>
<organism evidence="10 11">
    <name type="scientific">Cryobacterium zongtaii</name>
    <dbReference type="NCBI Taxonomy" id="1259217"/>
    <lineage>
        <taxon>Bacteria</taxon>
        <taxon>Bacillati</taxon>
        <taxon>Actinomycetota</taxon>
        <taxon>Actinomycetes</taxon>
        <taxon>Micrococcales</taxon>
        <taxon>Microbacteriaceae</taxon>
        <taxon>Cryobacterium</taxon>
    </lineage>
</organism>
<feature type="transmembrane region" description="Helical" evidence="8">
    <location>
        <begin position="221"/>
        <end position="241"/>
    </location>
</feature>
<comment type="caution">
    <text evidence="10">The sequence shown here is derived from an EMBL/GenBank/DDBJ whole genome shotgun (WGS) entry which is preliminary data.</text>
</comment>
<accession>A0A2S3ZLC8</accession>
<evidence type="ECO:0000256" key="8">
    <source>
        <dbReference type="SAM" id="Phobius"/>
    </source>
</evidence>
<keyword evidence="4 8" id="KW-0812">Transmembrane</keyword>
<evidence type="ECO:0000256" key="6">
    <source>
        <dbReference type="ARBA" id="ARBA00023136"/>
    </source>
</evidence>
<evidence type="ECO:0000256" key="4">
    <source>
        <dbReference type="ARBA" id="ARBA00022692"/>
    </source>
</evidence>
<keyword evidence="2" id="KW-0813">Transport</keyword>
<feature type="transmembrane region" description="Helical" evidence="8">
    <location>
        <begin position="39"/>
        <end position="56"/>
    </location>
</feature>
<reference evidence="10 11" key="1">
    <citation type="submission" date="2018-01" db="EMBL/GenBank/DDBJ databases">
        <title>Cryobacterium sp. nov., from glaciers in China.</title>
        <authorList>
            <person name="Liu Q."/>
            <person name="Xin Y.-H."/>
        </authorList>
    </citation>
    <scope>NUCLEOTIDE SEQUENCE [LARGE SCALE GENOMIC DNA]</scope>
    <source>
        <strain evidence="10 11">TMB1-8</strain>
    </source>
</reference>
<dbReference type="Proteomes" id="UP000237104">
    <property type="component" value="Unassembled WGS sequence"/>
</dbReference>
<feature type="transmembrane region" description="Helical" evidence="8">
    <location>
        <begin position="155"/>
        <end position="175"/>
    </location>
</feature>
<name>A0A2S3ZLC8_9MICO</name>
<dbReference type="Gene3D" id="1.20.1250.20">
    <property type="entry name" value="MFS general substrate transporter like domains"/>
    <property type="match status" value="1"/>
</dbReference>
<keyword evidence="6 8" id="KW-0472">Membrane</keyword>
<feature type="region of interest" description="Disordered" evidence="7">
    <location>
        <begin position="446"/>
        <end position="470"/>
    </location>
</feature>
<dbReference type="PANTHER" id="PTHR42718:SF46">
    <property type="entry name" value="BLR6921 PROTEIN"/>
    <property type="match status" value="1"/>
</dbReference>
<dbReference type="InterPro" id="IPR011701">
    <property type="entry name" value="MFS"/>
</dbReference>
<evidence type="ECO:0000313" key="10">
    <source>
        <dbReference type="EMBL" id="POH69137.1"/>
    </source>
</evidence>
<feature type="transmembrane region" description="Helical" evidence="8">
    <location>
        <begin position="418"/>
        <end position="439"/>
    </location>
</feature>
<dbReference type="SUPFAM" id="SSF103473">
    <property type="entry name" value="MFS general substrate transporter"/>
    <property type="match status" value="1"/>
</dbReference>
<evidence type="ECO:0000256" key="2">
    <source>
        <dbReference type="ARBA" id="ARBA00022448"/>
    </source>
</evidence>
<dbReference type="GO" id="GO:0022857">
    <property type="term" value="F:transmembrane transporter activity"/>
    <property type="evidence" value="ECO:0007669"/>
    <property type="project" value="InterPro"/>
</dbReference>
<dbReference type="GO" id="GO:0005886">
    <property type="term" value="C:plasma membrane"/>
    <property type="evidence" value="ECO:0007669"/>
    <property type="project" value="UniProtKB-SubCell"/>
</dbReference>
<dbReference type="CDD" id="cd17321">
    <property type="entry name" value="MFS_MMR_MDR_like"/>
    <property type="match status" value="1"/>
</dbReference>
<evidence type="ECO:0000256" key="7">
    <source>
        <dbReference type="SAM" id="MobiDB-lite"/>
    </source>
</evidence>
<proteinExistence type="predicted"/>
<evidence type="ECO:0000256" key="5">
    <source>
        <dbReference type="ARBA" id="ARBA00022989"/>
    </source>
</evidence>
<dbReference type="InterPro" id="IPR036259">
    <property type="entry name" value="MFS_trans_sf"/>
</dbReference>
<feature type="transmembrane region" description="Helical" evidence="8">
    <location>
        <begin position="348"/>
        <end position="369"/>
    </location>
</feature>
<feature type="transmembrane region" description="Helical" evidence="8">
    <location>
        <begin position="291"/>
        <end position="311"/>
    </location>
</feature>
<dbReference type="InterPro" id="IPR020846">
    <property type="entry name" value="MFS_dom"/>
</dbReference>
<keyword evidence="5 8" id="KW-1133">Transmembrane helix</keyword>